<dbReference type="Proteomes" id="UP000664132">
    <property type="component" value="Unassembled WGS sequence"/>
</dbReference>
<name>A0A8H7VZT8_9HELO</name>
<dbReference type="EMBL" id="JAFJYH010000437">
    <property type="protein sequence ID" value="KAG4411805.1"/>
    <property type="molecule type" value="Genomic_DNA"/>
</dbReference>
<dbReference type="AlphaFoldDB" id="A0A8H7VZT8"/>
<keyword evidence="3" id="KW-1185">Reference proteome</keyword>
<evidence type="ECO:0000313" key="3">
    <source>
        <dbReference type="Proteomes" id="UP000664132"/>
    </source>
</evidence>
<comment type="caution">
    <text evidence="2">The sequence shown here is derived from an EMBL/GenBank/DDBJ whole genome shotgun (WGS) entry which is preliminary data.</text>
</comment>
<sequence>MAEVQSLDLSNIPASFRAKLGEYSTSVQKFVKEFRENIARYEKSMGETSERGLFRSAPRKVQWALMAAEDLALFRQSLAAQLDLVKIIIQSSILELGPEGGSDNALADKINVYLQSLNLEGLSDQDTKHVAQRATVSSPLLLGGLAPESTESPDIEHLGIEQPGQSNPQGRIPGEARFSRSEESYKASGLAGGLGGLGLAANIAGLVDATANLAFNIRRVYRSVSTAPHELEILSRRVVQYSSLLQTVKAVFHTALPEDLRDMGWELLEDSVDTVNEVQHIIEKMNIKPGSRNFAVVKFSLRWEYDYKSQVQKIMEDLESLKSTCSVMLQLCQTYATERQSMIIDQRSREVVKHFRETFMMAQGCFDVLERRIDGRASADASLPT</sequence>
<protein>
    <submittedName>
        <fullName evidence="2">Uncharacterized protein</fullName>
    </submittedName>
</protein>
<proteinExistence type="predicted"/>
<dbReference type="OrthoDB" id="3045089at2759"/>
<accession>A0A8H7VZT8</accession>
<gene>
    <name evidence="2" type="ORF">IFR04_015050</name>
</gene>
<evidence type="ECO:0000256" key="1">
    <source>
        <dbReference type="SAM" id="MobiDB-lite"/>
    </source>
</evidence>
<reference evidence="2" key="1">
    <citation type="submission" date="2021-02" db="EMBL/GenBank/DDBJ databases">
        <title>Genome sequence Cadophora malorum strain M34.</title>
        <authorList>
            <person name="Stefanovic E."/>
            <person name="Vu D."/>
            <person name="Scully C."/>
            <person name="Dijksterhuis J."/>
            <person name="Roader J."/>
            <person name="Houbraken J."/>
        </authorList>
    </citation>
    <scope>NUCLEOTIDE SEQUENCE</scope>
    <source>
        <strain evidence="2">M34</strain>
    </source>
</reference>
<feature type="region of interest" description="Disordered" evidence="1">
    <location>
        <begin position="155"/>
        <end position="175"/>
    </location>
</feature>
<evidence type="ECO:0000313" key="2">
    <source>
        <dbReference type="EMBL" id="KAG4411805.1"/>
    </source>
</evidence>
<organism evidence="2 3">
    <name type="scientific">Cadophora malorum</name>
    <dbReference type="NCBI Taxonomy" id="108018"/>
    <lineage>
        <taxon>Eukaryota</taxon>
        <taxon>Fungi</taxon>
        <taxon>Dikarya</taxon>
        <taxon>Ascomycota</taxon>
        <taxon>Pezizomycotina</taxon>
        <taxon>Leotiomycetes</taxon>
        <taxon>Helotiales</taxon>
        <taxon>Ploettnerulaceae</taxon>
        <taxon>Cadophora</taxon>
    </lineage>
</organism>